<evidence type="ECO:0000256" key="9">
    <source>
        <dbReference type="SAM" id="MobiDB-lite"/>
    </source>
</evidence>
<dbReference type="GO" id="GO:0016829">
    <property type="term" value="F:lyase activity"/>
    <property type="evidence" value="ECO:0007669"/>
    <property type="project" value="UniProtKB-KW"/>
</dbReference>
<dbReference type="GO" id="GO:0106300">
    <property type="term" value="P:protein-DNA covalent cross-linking repair"/>
    <property type="evidence" value="ECO:0007669"/>
    <property type="project" value="InterPro"/>
</dbReference>
<dbReference type="PANTHER" id="PTHR13604">
    <property type="entry name" value="DC12-RELATED"/>
    <property type="match status" value="1"/>
</dbReference>
<dbReference type="AlphaFoldDB" id="A0A126QM73"/>
<keyword evidence="6" id="KW-0238">DNA-binding</keyword>
<dbReference type="Pfam" id="PF02586">
    <property type="entry name" value="SRAP"/>
    <property type="match status" value="1"/>
</dbReference>
<protein>
    <recommendedName>
        <fullName evidence="8">Abasic site processing protein</fullName>
        <ecNumber evidence="8">3.4.-.-</ecNumber>
    </recommendedName>
</protein>
<name>A0A126QM73_9BACT</name>
<dbReference type="SUPFAM" id="SSF143081">
    <property type="entry name" value="BB1717-like"/>
    <property type="match status" value="1"/>
</dbReference>
<reference evidence="11 13" key="2">
    <citation type="submission" date="2019-03" db="EMBL/GenBank/DDBJ databases">
        <title>Genomic Encyclopedia of Type Strains, Phase IV (KMG-IV): sequencing the most valuable type-strain genomes for metagenomic binning, comparative biology and taxonomic classification.</title>
        <authorList>
            <person name="Goeker M."/>
        </authorList>
    </citation>
    <scope>NUCLEOTIDE SEQUENCE [LARGE SCALE GENOMIC DNA]</scope>
    <source>
        <strain evidence="11 13">DSM 101483</strain>
    </source>
</reference>
<evidence type="ECO:0000313" key="13">
    <source>
        <dbReference type="Proteomes" id="UP000295506"/>
    </source>
</evidence>
<dbReference type="Proteomes" id="UP000055611">
    <property type="component" value="Chromosome"/>
</dbReference>
<evidence type="ECO:0000256" key="1">
    <source>
        <dbReference type="ARBA" id="ARBA00008136"/>
    </source>
</evidence>
<dbReference type="Proteomes" id="UP000295506">
    <property type="component" value="Unassembled WGS sequence"/>
</dbReference>
<dbReference type="EMBL" id="CP014206">
    <property type="protein sequence ID" value="AMK10525.1"/>
    <property type="molecule type" value="Genomic_DNA"/>
</dbReference>
<reference evidence="10 12" key="1">
    <citation type="journal article" date="2016" name="Front. Microbiol.">
        <title>Genome Sequence of the Piezophilic, Mesophilic Sulfate-Reducing Bacterium Desulfovibrio indicus J2T.</title>
        <authorList>
            <person name="Cao J."/>
            <person name="Maignien L."/>
            <person name="Shao Z."/>
            <person name="Alain K."/>
            <person name="Jebbar M."/>
        </authorList>
    </citation>
    <scope>NUCLEOTIDE SEQUENCE [LARGE SCALE GENOMIC DNA]</scope>
    <source>
        <strain evidence="10 12">J2</strain>
    </source>
</reference>
<evidence type="ECO:0000313" key="11">
    <source>
        <dbReference type="EMBL" id="TDT89075.1"/>
    </source>
</evidence>
<comment type="similarity">
    <text evidence="1 8">Belongs to the SOS response-associated peptidase family.</text>
</comment>
<accession>A0A126QM73</accession>
<evidence type="ECO:0000256" key="5">
    <source>
        <dbReference type="ARBA" id="ARBA00023124"/>
    </source>
</evidence>
<evidence type="ECO:0000256" key="3">
    <source>
        <dbReference type="ARBA" id="ARBA00022763"/>
    </source>
</evidence>
<dbReference type="PANTHER" id="PTHR13604:SF0">
    <property type="entry name" value="ABASIC SITE PROCESSING PROTEIN HMCES"/>
    <property type="match status" value="1"/>
</dbReference>
<gene>
    <name evidence="10" type="ORF">AWY79_05020</name>
    <name evidence="11" type="ORF">EDC59_10468</name>
</gene>
<dbReference type="GO" id="GO:0003697">
    <property type="term" value="F:single-stranded DNA binding"/>
    <property type="evidence" value="ECO:0007669"/>
    <property type="project" value="InterPro"/>
</dbReference>
<keyword evidence="12" id="KW-1185">Reference proteome</keyword>
<organism evidence="11 13">
    <name type="scientific">Pseudodesulfovibrio indicus</name>
    <dbReference type="NCBI Taxonomy" id="1716143"/>
    <lineage>
        <taxon>Bacteria</taxon>
        <taxon>Pseudomonadati</taxon>
        <taxon>Thermodesulfobacteriota</taxon>
        <taxon>Desulfovibrionia</taxon>
        <taxon>Desulfovibrionales</taxon>
        <taxon>Desulfovibrionaceae</taxon>
    </lineage>
</organism>
<keyword evidence="2 8" id="KW-0645">Protease</keyword>
<keyword evidence="7" id="KW-0456">Lyase</keyword>
<dbReference type="OrthoDB" id="6192129at2"/>
<dbReference type="KEGG" id="dej:AWY79_05020"/>
<dbReference type="InterPro" id="IPR003738">
    <property type="entry name" value="SRAP"/>
</dbReference>
<evidence type="ECO:0000256" key="2">
    <source>
        <dbReference type="ARBA" id="ARBA00022670"/>
    </source>
</evidence>
<dbReference type="GO" id="GO:0008233">
    <property type="term" value="F:peptidase activity"/>
    <property type="evidence" value="ECO:0007669"/>
    <property type="project" value="UniProtKB-KW"/>
</dbReference>
<keyword evidence="3" id="KW-0227">DNA damage</keyword>
<dbReference type="EMBL" id="SOBK01000004">
    <property type="protein sequence ID" value="TDT89075.1"/>
    <property type="molecule type" value="Genomic_DNA"/>
</dbReference>
<feature type="region of interest" description="Disordered" evidence="9">
    <location>
        <begin position="201"/>
        <end position="228"/>
    </location>
</feature>
<evidence type="ECO:0000256" key="4">
    <source>
        <dbReference type="ARBA" id="ARBA00022801"/>
    </source>
</evidence>
<evidence type="ECO:0000313" key="12">
    <source>
        <dbReference type="Proteomes" id="UP000055611"/>
    </source>
</evidence>
<evidence type="ECO:0000256" key="6">
    <source>
        <dbReference type="ARBA" id="ARBA00023125"/>
    </source>
</evidence>
<dbReference type="InterPro" id="IPR036590">
    <property type="entry name" value="SRAP-like"/>
</dbReference>
<evidence type="ECO:0000313" key="10">
    <source>
        <dbReference type="EMBL" id="AMK10525.1"/>
    </source>
</evidence>
<dbReference type="GO" id="GO:0006508">
    <property type="term" value="P:proteolysis"/>
    <property type="evidence" value="ECO:0007669"/>
    <property type="project" value="UniProtKB-KW"/>
</dbReference>
<dbReference type="RefSeq" id="WP_066801136.1">
    <property type="nucleotide sequence ID" value="NZ_CP014206.1"/>
</dbReference>
<dbReference type="Gene3D" id="3.90.1680.10">
    <property type="entry name" value="SOS response associated peptidase-like"/>
    <property type="match status" value="1"/>
</dbReference>
<proteinExistence type="inferred from homology"/>
<keyword evidence="4 8" id="KW-0378">Hydrolase</keyword>
<evidence type="ECO:0000256" key="7">
    <source>
        <dbReference type="ARBA" id="ARBA00023239"/>
    </source>
</evidence>
<keyword evidence="5" id="KW-0190">Covalent protein-DNA linkage</keyword>
<sequence length="228" mass="24731">MCGRFALGIPKKRLEEVFGLPVPEEYAPRYNAAPGTDVLAVSGRGFVFRRWGLVPSWADDPKIGWKLVNARAETVFDKPSFREGARSDRLLVPAQAFYEWRREGRVRTPFAVEVRDEDCFAMAAVGSVWTDPATGGLLETLAVLTCAPNALVAQIHDRMPVILPPSAWAAWLDPGAGSPEGLAPLLVPYPADAMRARPVSARVNSPVADGPELLEPVPPPPSRQGSLL</sequence>
<evidence type="ECO:0000256" key="8">
    <source>
        <dbReference type="RuleBase" id="RU364100"/>
    </source>
</evidence>
<dbReference type="EC" id="3.4.-.-" evidence="8"/>